<accession>A0ABM7BL74</accession>
<dbReference type="EMBL" id="CP033926">
    <property type="protein sequence ID" value="AZB00014.1"/>
    <property type="molecule type" value="Genomic_DNA"/>
</dbReference>
<evidence type="ECO:0000313" key="2">
    <source>
        <dbReference type="Proteomes" id="UP000279541"/>
    </source>
</evidence>
<dbReference type="NCBIfam" id="TIGR03696">
    <property type="entry name" value="Rhs_assc_core"/>
    <property type="match status" value="1"/>
</dbReference>
<sequence length="392" mass="44111">MLIFDNNYFVTQCFKYKGLCFLGYYDYKKDHYIYQYKDHLGNVRVSFGKNSAGALEITDANDYYPFGMNHLKTGNAFFGVGSYKNYKYNGKELQETGMYDYGARMYMPDLGRWGVVDPLAEKYFNISPFNYTANNPILFIDPKGMNPVYNWSTGKYMDGTQEVSFGQAMNSYGLNSDGSDCPKCKKTKEDGRKMISSARATGLNFAADNMEYFLNGKDRWSNDKKISSKFLKSNSSVRHATALNVAKLFNKKFGQQLDNMKLGETITLKGTWKDSYYASANELDLLYGSGGYTITTNVSVQVTRGKLSGLNGYTFSGDIDVSYFDTYNWDAGKGDYVPGFGYTDDSNFDDLVENGQAANFNMTSSWNINVSDWGYLSGGVKAGIINTIMQSR</sequence>
<organism evidence="1 2">
    <name type="scientific">Chryseobacterium joostei</name>
    <dbReference type="NCBI Taxonomy" id="112234"/>
    <lineage>
        <taxon>Bacteria</taxon>
        <taxon>Pseudomonadati</taxon>
        <taxon>Bacteroidota</taxon>
        <taxon>Flavobacteriia</taxon>
        <taxon>Flavobacteriales</taxon>
        <taxon>Weeksellaceae</taxon>
        <taxon>Chryseobacterium group</taxon>
        <taxon>Chryseobacterium</taxon>
    </lineage>
</organism>
<dbReference type="PANTHER" id="PTHR32305:SF15">
    <property type="entry name" value="PROTEIN RHSA-RELATED"/>
    <property type="match status" value="1"/>
</dbReference>
<dbReference type="Proteomes" id="UP000279541">
    <property type="component" value="Chromosome"/>
</dbReference>
<dbReference type="PANTHER" id="PTHR32305">
    <property type="match status" value="1"/>
</dbReference>
<name>A0ABM7BL74_9FLAO</name>
<proteinExistence type="predicted"/>
<protein>
    <submittedName>
        <fullName evidence="1">RHS repeat-associated core domain-containing protein</fullName>
    </submittedName>
</protein>
<gene>
    <name evidence="1" type="ORF">EG359_10430</name>
</gene>
<dbReference type="Gene3D" id="2.180.10.10">
    <property type="entry name" value="RHS repeat-associated core"/>
    <property type="match status" value="1"/>
</dbReference>
<keyword evidence="2" id="KW-1185">Reference proteome</keyword>
<dbReference type="InterPro" id="IPR022385">
    <property type="entry name" value="Rhs_assc_core"/>
</dbReference>
<dbReference type="InterPro" id="IPR050708">
    <property type="entry name" value="T6SS_VgrG/RHS"/>
</dbReference>
<evidence type="ECO:0000313" key="1">
    <source>
        <dbReference type="EMBL" id="AZB00014.1"/>
    </source>
</evidence>
<reference evidence="1 2" key="1">
    <citation type="submission" date="2018-11" db="EMBL/GenBank/DDBJ databases">
        <title>Proposal to divide the Flavobacteriaceae and reorganize its genera based on Amino Acid Identity values calculated from whole genome sequences.</title>
        <authorList>
            <person name="Nicholson A.C."/>
            <person name="Gulvik C.A."/>
            <person name="Whitney A.M."/>
            <person name="Humrighouse B.W."/>
            <person name="Bell M."/>
            <person name="Holmes B."/>
            <person name="Steigerwalt A.G."/>
            <person name="Villarma A."/>
            <person name="Sheth M."/>
            <person name="Batra D."/>
            <person name="Pryor J."/>
            <person name="Bernardet J.-F."/>
            <person name="Hugo C."/>
            <person name="Kampfer P."/>
            <person name="Newman J."/>
            <person name="McQuiston J.R."/>
        </authorList>
    </citation>
    <scope>NUCLEOTIDE SEQUENCE [LARGE SCALE GENOMIC DNA]</scope>
    <source>
        <strain evidence="1 2">DSM 16927</strain>
    </source>
</reference>